<feature type="transmembrane region" description="Helical" evidence="5">
    <location>
        <begin position="222"/>
        <end position="244"/>
    </location>
</feature>
<evidence type="ECO:0000256" key="2">
    <source>
        <dbReference type="ARBA" id="ARBA00022692"/>
    </source>
</evidence>
<keyword evidence="3 5" id="KW-1133">Transmembrane helix</keyword>
<dbReference type="AlphaFoldDB" id="A0A9W7XWN5"/>
<evidence type="ECO:0000256" key="5">
    <source>
        <dbReference type="SAM" id="Phobius"/>
    </source>
</evidence>
<feature type="transmembrane region" description="Helical" evidence="5">
    <location>
        <begin position="114"/>
        <end position="138"/>
    </location>
</feature>
<comment type="caution">
    <text evidence="6">The sequence shown here is derived from an EMBL/GenBank/DDBJ whole genome shotgun (WGS) entry which is preliminary data.</text>
</comment>
<feature type="transmembrane region" description="Helical" evidence="5">
    <location>
        <begin position="72"/>
        <end position="94"/>
    </location>
</feature>
<evidence type="ECO:0000256" key="4">
    <source>
        <dbReference type="ARBA" id="ARBA00023136"/>
    </source>
</evidence>
<keyword evidence="2 5" id="KW-0812">Transmembrane</keyword>
<dbReference type="OrthoDB" id="419711at2759"/>
<dbReference type="EMBL" id="JANBOJ010000345">
    <property type="protein sequence ID" value="KAJ1719762.1"/>
    <property type="molecule type" value="Genomic_DNA"/>
</dbReference>
<dbReference type="InterPro" id="IPR006838">
    <property type="entry name" value="ADTRP_AIG1"/>
</dbReference>
<evidence type="ECO:0000313" key="7">
    <source>
        <dbReference type="Proteomes" id="UP001149813"/>
    </source>
</evidence>
<gene>
    <name evidence="6" type="ORF">LPJ53_005525</name>
</gene>
<feature type="transmembrane region" description="Helical" evidence="5">
    <location>
        <begin position="150"/>
        <end position="174"/>
    </location>
</feature>
<proteinExistence type="predicted"/>
<dbReference type="Proteomes" id="UP001149813">
    <property type="component" value="Unassembled WGS sequence"/>
</dbReference>
<accession>A0A9W7XWN5</accession>
<evidence type="ECO:0000313" key="6">
    <source>
        <dbReference type="EMBL" id="KAJ1719762.1"/>
    </source>
</evidence>
<sequence>MHRIRSSDKGYGRGHRFFRLHTLDHRRAGGSRVLSTGGLVILRALFFAYTLAAWLASIVLDAQSGQMRSHFVYFTYLCHTGLLFYLLASLIHTVQLWRRPTDTLFSRMPHVLQLMHWLLFASALLFSTVVSVMFWTMIYEKDEYRGVRRWVNASVHGTNVGFMWMDMLVGAMVFCPHWSHPLVLALVVALYLALAYVNEAVNGWFTYDFIDYREHKALEAPILLGVLLGIVLLYYVLCGVHLLLDRYLPPRFARDRRYADEAEEDCSDTESLAAKGMV</sequence>
<protein>
    <submittedName>
        <fullName evidence="6">Uncharacterized protein</fullName>
    </submittedName>
</protein>
<reference evidence="6" key="1">
    <citation type="submission" date="2022-07" db="EMBL/GenBank/DDBJ databases">
        <title>Phylogenomic reconstructions and comparative analyses of Kickxellomycotina fungi.</title>
        <authorList>
            <person name="Reynolds N.K."/>
            <person name="Stajich J.E."/>
            <person name="Barry K."/>
            <person name="Grigoriev I.V."/>
            <person name="Crous P."/>
            <person name="Smith M.E."/>
        </authorList>
    </citation>
    <scope>NUCLEOTIDE SEQUENCE</scope>
    <source>
        <strain evidence="6">NBRC 32514</strain>
    </source>
</reference>
<dbReference type="GO" id="GO:0012505">
    <property type="term" value="C:endomembrane system"/>
    <property type="evidence" value="ECO:0007669"/>
    <property type="project" value="UniProtKB-SubCell"/>
</dbReference>
<keyword evidence="4 5" id="KW-0472">Membrane</keyword>
<organism evidence="6 7">
    <name type="scientific">Coemansia erecta</name>
    <dbReference type="NCBI Taxonomy" id="147472"/>
    <lineage>
        <taxon>Eukaryota</taxon>
        <taxon>Fungi</taxon>
        <taxon>Fungi incertae sedis</taxon>
        <taxon>Zoopagomycota</taxon>
        <taxon>Kickxellomycotina</taxon>
        <taxon>Kickxellomycetes</taxon>
        <taxon>Kickxellales</taxon>
        <taxon>Kickxellaceae</taxon>
        <taxon>Coemansia</taxon>
    </lineage>
</organism>
<evidence type="ECO:0000256" key="1">
    <source>
        <dbReference type="ARBA" id="ARBA00004127"/>
    </source>
</evidence>
<dbReference type="GO" id="GO:0016020">
    <property type="term" value="C:membrane"/>
    <property type="evidence" value="ECO:0007669"/>
    <property type="project" value="InterPro"/>
</dbReference>
<keyword evidence="7" id="KW-1185">Reference proteome</keyword>
<name>A0A9W7XWN5_9FUNG</name>
<dbReference type="PANTHER" id="PTHR12242">
    <property type="entry name" value="OS02G0130600 PROTEIN-RELATED"/>
    <property type="match status" value="1"/>
</dbReference>
<dbReference type="PANTHER" id="PTHR12242:SF1">
    <property type="entry name" value="MYND-TYPE DOMAIN-CONTAINING PROTEIN"/>
    <property type="match status" value="1"/>
</dbReference>
<feature type="transmembrane region" description="Helical" evidence="5">
    <location>
        <begin position="40"/>
        <end position="60"/>
    </location>
</feature>
<comment type="subcellular location">
    <subcellularLocation>
        <location evidence="1">Endomembrane system</location>
        <topology evidence="1">Multi-pass membrane protein</topology>
    </subcellularLocation>
</comment>
<evidence type="ECO:0000256" key="3">
    <source>
        <dbReference type="ARBA" id="ARBA00022989"/>
    </source>
</evidence>
<dbReference type="Pfam" id="PF04750">
    <property type="entry name" value="Far-17a_AIG1"/>
    <property type="match status" value="1"/>
</dbReference>
<feature type="transmembrane region" description="Helical" evidence="5">
    <location>
        <begin position="180"/>
        <end position="201"/>
    </location>
</feature>